<accession>A0A8J7Z9P8</accession>
<protein>
    <submittedName>
        <fullName evidence="1">Uncharacterized protein</fullName>
    </submittedName>
</protein>
<comment type="caution">
    <text evidence="1">The sequence shown here is derived from an EMBL/GenBank/DDBJ whole genome shotgun (WGS) entry which is preliminary data.</text>
</comment>
<gene>
    <name evidence="1" type="ORF">GS601_17215</name>
</gene>
<dbReference type="AlphaFoldDB" id="A0A8J7Z9P8"/>
<dbReference type="RefSeq" id="WP_162424533.1">
    <property type="nucleotide sequence ID" value="NZ_WVIE01000023.1"/>
</dbReference>
<organism evidence="1 2">
    <name type="scientific">Myxacorys almedinensis A</name>
    <dbReference type="NCBI Taxonomy" id="2690445"/>
    <lineage>
        <taxon>Bacteria</taxon>
        <taxon>Bacillati</taxon>
        <taxon>Cyanobacteriota</taxon>
        <taxon>Cyanophyceae</taxon>
        <taxon>Leptolyngbyales</taxon>
        <taxon>Leptolyngbyaceae</taxon>
        <taxon>Myxacorys</taxon>
        <taxon>Myxacorys almedinensis</taxon>
    </lineage>
</organism>
<dbReference type="Proteomes" id="UP000646053">
    <property type="component" value="Unassembled WGS sequence"/>
</dbReference>
<sequence>MAQPMLGEVELQLVQNIIADEDQVLNLHSIPALEGDFFQKLGRRISRITLTGVITGTEAGEGLTTLREKFRAAEPVSFVADIATATKLDQVVIEAMDVRELAGKPERFEYALTLREFIASPQSLQEQPAIVEAAVNQDSTQQTQQIVENIASAVGELEVQVTLAGDRQNFTNIVVLVEGQADSGDRVTFVLEDQQGGVYSRDNVPAGSYTIKAFRR</sequence>
<name>A0A8J7Z9P8_9CYAN</name>
<evidence type="ECO:0000313" key="1">
    <source>
        <dbReference type="EMBL" id="NDJ19003.1"/>
    </source>
</evidence>
<dbReference type="EMBL" id="WVIE01000023">
    <property type="protein sequence ID" value="NDJ19003.1"/>
    <property type="molecule type" value="Genomic_DNA"/>
</dbReference>
<reference evidence="1" key="1">
    <citation type="submission" date="2019-12" db="EMBL/GenBank/DDBJ databases">
        <title>High-Quality draft genome sequences of three cyanobacteria isolated from the limestone walls of the Old Cathedral of Coimbra.</title>
        <authorList>
            <person name="Tiago I."/>
            <person name="Soares F."/>
            <person name="Portugal A."/>
        </authorList>
    </citation>
    <scope>NUCLEOTIDE SEQUENCE</scope>
    <source>
        <strain evidence="1">A</strain>
    </source>
</reference>
<evidence type="ECO:0000313" key="2">
    <source>
        <dbReference type="Proteomes" id="UP000646053"/>
    </source>
</evidence>
<proteinExistence type="predicted"/>
<keyword evidence="2" id="KW-1185">Reference proteome</keyword>